<dbReference type="Pfam" id="PF00612">
    <property type="entry name" value="IQ"/>
    <property type="match status" value="2"/>
</dbReference>
<dbReference type="Gene3D" id="3.30.60.20">
    <property type="match status" value="1"/>
</dbReference>
<dbReference type="PROSITE" id="PS50096">
    <property type="entry name" value="IQ"/>
    <property type="match status" value="1"/>
</dbReference>
<keyword evidence="6 14" id="KW-0547">Nucleotide-binding</keyword>
<dbReference type="InterPro" id="IPR000048">
    <property type="entry name" value="IQ_motif_EF-hand-BS"/>
</dbReference>
<dbReference type="PROSITE" id="PS51456">
    <property type="entry name" value="MYOSIN_MOTOR"/>
    <property type="match status" value="1"/>
</dbReference>
<dbReference type="GO" id="GO:0072673">
    <property type="term" value="P:lamellipodium morphogenesis"/>
    <property type="evidence" value="ECO:0007669"/>
    <property type="project" value="TreeGrafter"/>
</dbReference>
<name>A0A8C7JBM6_ONCKI</name>
<keyword evidence="21" id="KW-1185">Reference proteome</keyword>
<dbReference type="Gene3D" id="3.10.20.90">
    <property type="entry name" value="Phosphatidylinositol 3-kinase Catalytic Subunit, Chain A, domain 1"/>
    <property type="match status" value="1"/>
</dbReference>
<protein>
    <recommendedName>
        <fullName evidence="22">Myosin IXb</fullName>
    </recommendedName>
</protein>
<keyword evidence="4" id="KW-0963">Cytoplasm</keyword>
<dbReference type="SUPFAM" id="SSF54236">
    <property type="entry name" value="Ubiquitin-like"/>
    <property type="match status" value="1"/>
</dbReference>
<keyword evidence="9 14" id="KW-0067">ATP-binding</keyword>
<feature type="region of interest" description="Actin-binding" evidence="14">
    <location>
        <begin position="810"/>
        <end position="832"/>
    </location>
</feature>
<keyword evidence="5" id="KW-0479">Metal-binding</keyword>
<dbReference type="GO" id="GO:0008270">
    <property type="term" value="F:zinc ion binding"/>
    <property type="evidence" value="ECO:0007669"/>
    <property type="project" value="UniProtKB-KW"/>
</dbReference>
<dbReference type="InterPro" id="IPR036961">
    <property type="entry name" value="Kinesin_motor_dom_sf"/>
</dbReference>
<keyword evidence="12 14" id="KW-0505">Motor protein</keyword>
<keyword evidence="13 14" id="KW-0009">Actin-binding</keyword>
<dbReference type="GO" id="GO:0005096">
    <property type="term" value="F:GTPase activator activity"/>
    <property type="evidence" value="ECO:0007669"/>
    <property type="project" value="UniProtKB-KW"/>
</dbReference>
<dbReference type="InterPro" id="IPR000198">
    <property type="entry name" value="RhoGAP_dom"/>
</dbReference>
<keyword evidence="3" id="KW-0343">GTPase activation</keyword>
<evidence type="ECO:0000256" key="5">
    <source>
        <dbReference type="ARBA" id="ARBA00022723"/>
    </source>
</evidence>
<feature type="domain" description="Ras-associating" evidence="17">
    <location>
        <begin position="22"/>
        <end position="120"/>
    </location>
</feature>
<dbReference type="InterPro" id="IPR029071">
    <property type="entry name" value="Ubiquitin-like_domsf"/>
</dbReference>
<dbReference type="InterPro" id="IPR027417">
    <property type="entry name" value="P-loop_NTPase"/>
</dbReference>
<evidence type="ECO:0000259" key="16">
    <source>
        <dbReference type="PROSITE" id="PS50081"/>
    </source>
</evidence>
<dbReference type="GeneTree" id="ENSGT00940000156845"/>
<dbReference type="Gene3D" id="1.10.10.820">
    <property type="match status" value="1"/>
</dbReference>
<evidence type="ECO:0008006" key="22">
    <source>
        <dbReference type="Google" id="ProtNLM"/>
    </source>
</evidence>
<dbReference type="Proteomes" id="UP000694557">
    <property type="component" value="Unassembled WGS sequence"/>
</dbReference>
<dbReference type="FunFam" id="1.20.58.530:FF:000005">
    <property type="entry name" value="unconventional myosin-IXa isoform X1"/>
    <property type="match status" value="1"/>
</dbReference>
<dbReference type="GO" id="GO:0016887">
    <property type="term" value="F:ATP hydrolysis activity"/>
    <property type="evidence" value="ECO:0007669"/>
    <property type="project" value="TreeGrafter"/>
</dbReference>
<dbReference type="GO" id="GO:0001726">
    <property type="term" value="C:ruffle"/>
    <property type="evidence" value="ECO:0007669"/>
    <property type="project" value="TreeGrafter"/>
</dbReference>
<dbReference type="PANTHER" id="PTHR46184:SF2">
    <property type="entry name" value="UNCONVENTIONAL MYOSIN-IXB"/>
    <property type="match status" value="1"/>
</dbReference>
<dbReference type="InterPro" id="IPR001609">
    <property type="entry name" value="Myosin_head_motor_dom-like"/>
</dbReference>
<dbReference type="Pfam" id="PF00620">
    <property type="entry name" value="RhoGAP"/>
    <property type="match status" value="1"/>
</dbReference>
<dbReference type="GO" id="GO:0030027">
    <property type="term" value="C:lamellipodium"/>
    <property type="evidence" value="ECO:0007669"/>
    <property type="project" value="TreeGrafter"/>
</dbReference>
<keyword evidence="10" id="KW-0175">Coiled coil</keyword>
<comment type="similarity">
    <text evidence="2 14">Belongs to the TRAFAC class myosin-kinesin ATPase superfamily. Myosin family.</text>
</comment>
<evidence type="ECO:0000259" key="17">
    <source>
        <dbReference type="PROSITE" id="PS50200"/>
    </source>
</evidence>
<dbReference type="GO" id="GO:0005884">
    <property type="term" value="C:actin filament"/>
    <property type="evidence" value="ECO:0007669"/>
    <property type="project" value="TreeGrafter"/>
</dbReference>
<reference evidence="20" key="1">
    <citation type="submission" date="2025-08" db="UniProtKB">
        <authorList>
            <consortium name="Ensembl"/>
        </authorList>
    </citation>
    <scope>IDENTIFICATION</scope>
</reference>
<sequence length="1732" mass="197410">MSVSDGVTRTTSLDMDQLQQRQTVFLQIYPRLPQDIAACCTLQVSPRATTATVIQNAGATLGLDMTRHYALLEVRQDGGAERMLRHSEIPVERVLLWPPGARNQHPQEEGYYFILQAQGSGGDLGSGTGGSEVSSSEEYDDLCSLSTLTEDTILSALRQRFYKHNIYTYASGILVAINPFKFLPIYNPKYVKMYNDQPLGKLSPHIFAVADVAFHTMLKKQENQCVVISGESGSGKTQSANFLIHCLTALSQKGYSSGVERTILGAGPVLEAFGNAKTAQNNHSSRFGKFIQVNYLESGVVRGAVVEKYFLEKCRLVFRDRSERNYHVFYYLLVGASKEEQREFSLLHPEDYAYLQQEDFNLEDAEDLRREFKRLHQAMEMVGFLVPTKKQIFSVLSAILYLGNVTYSQSEDGQGLEAGPADVLYTLSDLLEVKQELLVEALTKRKLMMANNTVVLHYTLDEAVIARDSMAKSLYSSLFDWIVLHINHALLNRRDMEEAVSCLSIGILDIFGFEDFQTNSFEQFCINYSIEKVHYYFHQHIFTLEQEEYQAEGISWSPIDYKDNLGCIHLISQKPTGLFHILDEESNLSQSTDNTLLEKFKQLHHDNPYFVPTTVMEPAFIIQHFTGTIKYQIKDFREKNTDHMRPEIVSLLRSSQRAFMRQLIGSDPVAFFRWGILRSTIHIIAVFKEAGRRRAAAALVKPTSCRITGELKRRPILALQRLASSRLDFSFDRSDDHPLEVLEDIFVSYENRKKTKGSKRKQLIPKNLMNSRSLKHIVGLTCHDLTPRSLLHPHPRKQPSSISAQFQTSLNRLLETVGRAEPFFIHCIRSNAEKTCGQYTGMLETVRIRKSGYNAKFTFKEFLEKFKVLLPKEATSAPKDITNLLQKMGLGQSTYQIGKTKVFLKERERQHLQDTLNKEVMRHIVILQRWFRACLIRRHFLCKKDAAIRIQRCWLAFRADNRCLAATVIQATWRGSQERTNYLRMRNSVKKMQALIRNKQGPNSPTSSTKAEGEKPATPPQLPPKTQSTHQYQTQHQRNLERTELRRRQHSEEHSPNRSPETGPEVNGQKASQRNTEMEKREGRGSPPPLNRPLSFPLDAKAGRYCMLHSHSSPLSRSPHSSTLTSPLKRPTRNSQTNAYGMVTNENAPSGKGGTIIPPPTGNCSLCCPPRLCYDENNFSAFHILSLLYYHLVINGIISTTRPLSLYLSKHTRILTLPIATSTSSLYTGRRGNNSEGRGNTTIRISRATRVSEQWNASLEREITDTNELRHLDEFLGNQVNELRTRVKELSATEMIFLTATMQFRETIKGMYSVLKPHISYKVLMTGYCNCVSSHAGAKQLTEVSLVVNLFQSILDGFIRGEIKREGFGLPVKVPKTKKKKCLDSPLGHMFSTYQVNIRQSCDLCGFYIWVMEKAYMCSACKLICHKKCLSKIITDCSTRCDDGEPGCLHFGVPVCVLTSKTYPIPMVLLMMLEHVEMNGLYTEGLYRKSGSASHARELHQLLEINPETATLENYSIHTVTGLVKRWFRELPDPLLTYRLYKDFLHAVELPEQSERLRAVYQKLDELPSANFKTLERLVFHLVRVAKEEEHNRMSANSLAIVFAPCILRSQDTTDPFLVMKDVSKTTTCVEILISEQFRRYTEKMKDITELEYAEALAVNQLKLKRQNTVRTVSLHRTPYCCHKISEKPSSELDAPHMDNLDPLDIDMESERNLIERIKSIKQEKGNVSSRT</sequence>
<evidence type="ECO:0000256" key="10">
    <source>
        <dbReference type="ARBA" id="ARBA00023054"/>
    </source>
</evidence>
<dbReference type="PRINTS" id="PR00193">
    <property type="entry name" value="MYOSINHEAVY"/>
</dbReference>
<evidence type="ECO:0000256" key="13">
    <source>
        <dbReference type="ARBA" id="ARBA00023203"/>
    </source>
</evidence>
<dbReference type="SMART" id="SM00324">
    <property type="entry name" value="RhoGAP"/>
    <property type="match status" value="1"/>
</dbReference>
<dbReference type="Gene3D" id="6.20.240.20">
    <property type="match status" value="1"/>
</dbReference>
<dbReference type="SMART" id="SM00314">
    <property type="entry name" value="RA"/>
    <property type="match status" value="1"/>
</dbReference>
<dbReference type="Pfam" id="PF00130">
    <property type="entry name" value="C1_1"/>
    <property type="match status" value="1"/>
</dbReference>
<evidence type="ECO:0000256" key="11">
    <source>
        <dbReference type="ARBA" id="ARBA00023123"/>
    </source>
</evidence>
<feature type="compositionally biased region" description="Low complexity" evidence="15">
    <location>
        <begin position="1026"/>
        <end position="1037"/>
    </location>
</feature>
<keyword evidence="11 14" id="KW-0518">Myosin</keyword>
<dbReference type="GO" id="GO:0005737">
    <property type="term" value="C:cytoplasm"/>
    <property type="evidence" value="ECO:0007669"/>
    <property type="project" value="UniProtKB-SubCell"/>
</dbReference>
<dbReference type="SUPFAM" id="SSF52540">
    <property type="entry name" value="P-loop containing nucleoside triphosphate hydrolases"/>
    <property type="match status" value="1"/>
</dbReference>
<feature type="compositionally biased region" description="Polar residues" evidence="15">
    <location>
        <begin position="1133"/>
        <end position="1148"/>
    </location>
</feature>
<dbReference type="SMART" id="SM00242">
    <property type="entry name" value="MYSc"/>
    <property type="match status" value="1"/>
</dbReference>
<dbReference type="Gene3D" id="1.10.555.10">
    <property type="entry name" value="Rho GTPase activation protein"/>
    <property type="match status" value="1"/>
</dbReference>
<dbReference type="FunFam" id="1.10.10.820:FF:000001">
    <property type="entry name" value="Myosin heavy chain"/>
    <property type="match status" value="1"/>
</dbReference>
<dbReference type="Gene3D" id="1.20.120.720">
    <property type="entry name" value="Myosin VI head, motor domain, U50 subdomain"/>
    <property type="match status" value="1"/>
</dbReference>
<evidence type="ECO:0000313" key="20">
    <source>
        <dbReference type="Ensembl" id="ENSOKIP00005083723.1"/>
    </source>
</evidence>
<evidence type="ECO:0000256" key="9">
    <source>
        <dbReference type="ARBA" id="ARBA00022840"/>
    </source>
</evidence>
<dbReference type="GO" id="GO:0005524">
    <property type="term" value="F:ATP binding"/>
    <property type="evidence" value="ECO:0007669"/>
    <property type="project" value="UniProtKB-UniRule"/>
</dbReference>
<reference evidence="20" key="2">
    <citation type="submission" date="2025-09" db="UniProtKB">
        <authorList>
            <consortium name="Ensembl"/>
        </authorList>
    </citation>
    <scope>IDENTIFICATION</scope>
</reference>
<dbReference type="GO" id="GO:0030048">
    <property type="term" value="P:actin filament-based movement"/>
    <property type="evidence" value="ECO:0007669"/>
    <property type="project" value="TreeGrafter"/>
</dbReference>
<evidence type="ECO:0000313" key="21">
    <source>
        <dbReference type="Proteomes" id="UP000694557"/>
    </source>
</evidence>
<keyword evidence="7" id="KW-0863">Zinc-finger</keyword>
<dbReference type="PROSITE" id="PS50081">
    <property type="entry name" value="ZF_DAG_PE_2"/>
    <property type="match status" value="1"/>
</dbReference>
<dbReference type="GO" id="GO:0016459">
    <property type="term" value="C:myosin complex"/>
    <property type="evidence" value="ECO:0007669"/>
    <property type="project" value="UniProtKB-KW"/>
</dbReference>
<evidence type="ECO:0000256" key="15">
    <source>
        <dbReference type="SAM" id="MobiDB-lite"/>
    </source>
</evidence>
<dbReference type="InterPro" id="IPR000159">
    <property type="entry name" value="RA_dom"/>
</dbReference>
<dbReference type="Gene3D" id="1.20.58.530">
    <property type="match status" value="2"/>
</dbReference>
<keyword evidence="8" id="KW-0862">Zinc</keyword>
<dbReference type="SMART" id="SM00109">
    <property type="entry name" value="C1"/>
    <property type="match status" value="1"/>
</dbReference>
<dbReference type="GO" id="GO:0035556">
    <property type="term" value="P:intracellular signal transduction"/>
    <property type="evidence" value="ECO:0007669"/>
    <property type="project" value="InterPro"/>
</dbReference>
<dbReference type="PROSITE" id="PS50238">
    <property type="entry name" value="RHOGAP"/>
    <property type="match status" value="1"/>
</dbReference>
<dbReference type="InterPro" id="IPR046987">
    <property type="entry name" value="Myo9"/>
</dbReference>
<dbReference type="Pfam" id="PF00063">
    <property type="entry name" value="Myosin_head"/>
    <property type="match status" value="2"/>
</dbReference>
<feature type="compositionally biased region" description="Polar residues" evidence="15">
    <location>
        <begin position="1000"/>
        <end position="1010"/>
    </location>
</feature>
<evidence type="ECO:0000256" key="1">
    <source>
        <dbReference type="ARBA" id="ARBA00004496"/>
    </source>
</evidence>
<dbReference type="PROSITE" id="PS00479">
    <property type="entry name" value="ZF_DAG_PE_1"/>
    <property type="match status" value="1"/>
</dbReference>
<proteinExistence type="inferred from homology"/>
<evidence type="ECO:0000256" key="2">
    <source>
        <dbReference type="ARBA" id="ARBA00008314"/>
    </source>
</evidence>
<dbReference type="CDD" id="cd23767">
    <property type="entry name" value="IQCD"/>
    <property type="match status" value="1"/>
</dbReference>
<organism evidence="20 21">
    <name type="scientific">Oncorhynchus kisutch</name>
    <name type="common">Coho salmon</name>
    <name type="synonym">Salmo kisutch</name>
    <dbReference type="NCBI Taxonomy" id="8019"/>
    <lineage>
        <taxon>Eukaryota</taxon>
        <taxon>Metazoa</taxon>
        <taxon>Chordata</taxon>
        <taxon>Craniata</taxon>
        <taxon>Vertebrata</taxon>
        <taxon>Euteleostomi</taxon>
        <taxon>Actinopterygii</taxon>
        <taxon>Neopterygii</taxon>
        <taxon>Teleostei</taxon>
        <taxon>Protacanthopterygii</taxon>
        <taxon>Salmoniformes</taxon>
        <taxon>Salmonidae</taxon>
        <taxon>Salmoninae</taxon>
        <taxon>Oncorhynchus</taxon>
    </lineage>
</organism>
<feature type="domain" description="Myosin motor" evidence="19">
    <location>
        <begin position="137"/>
        <end position="917"/>
    </location>
</feature>
<dbReference type="Pfam" id="PF00788">
    <property type="entry name" value="RA"/>
    <property type="match status" value="1"/>
</dbReference>
<dbReference type="GO" id="GO:0051015">
    <property type="term" value="F:actin filament binding"/>
    <property type="evidence" value="ECO:0007669"/>
    <property type="project" value="TreeGrafter"/>
</dbReference>
<feature type="domain" description="Phorbol-ester/DAG-type" evidence="16">
    <location>
        <begin position="1388"/>
        <end position="1437"/>
    </location>
</feature>
<feature type="domain" description="Rho-GAP" evidence="18">
    <location>
        <begin position="1453"/>
        <end position="1641"/>
    </location>
</feature>
<dbReference type="InterPro" id="IPR046349">
    <property type="entry name" value="C1-like_sf"/>
</dbReference>
<dbReference type="InterPro" id="IPR008936">
    <property type="entry name" value="Rho_GTPase_activation_prot"/>
</dbReference>
<dbReference type="Gene3D" id="3.40.850.10">
    <property type="entry name" value="Kinesin motor domain"/>
    <property type="match status" value="2"/>
</dbReference>
<feature type="region of interest" description="Disordered" evidence="15">
    <location>
        <begin position="1110"/>
        <end position="1152"/>
    </location>
</feature>
<dbReference type="SMART" id="SM00015">
    <property type="entry name" value="IQ"/>
    <property type="match status" value="3"/>
</dbReference>
<dbReference type="Gene3D" id="1.20.5.190">
    <property type="match status" value="2"/>
</dbReference>
<evidence type="ECO:0000256" key="14">
    <source>
        <dbReference type="PROSITE-ProRule" id="PRU00782"/>
    </source>
</evidence>
<dbReference type="SUPFAM" id="SSF48350">
    <property type="entry name" value="GTPase activation domain, GAP"/>
    <property type="match status" value="1"/>
</dbReference>
<evidence type="ECO:0000256" key="4">
    <source>
        <dbReference type="ARBA" id="ARBA00022490"/>
    </source>
</evidence>
<dbReference type="PANTHER" id="PTHR46184">
    <property type="entry name" value="UNCONVENTIONAL MYOSIN-IXB-LIKE PROTEIN"/>
    <property type="match status" value="1"/>
</dbReference>
<evidence type="ECO:0000259" key="18">
    <source>
        <dbReference type="PROSITE" id="PS50238"/>
    </source>
</evidence>
<accession>A0A8C7JBM6</accession>
<evidence type="ECO:0000256" key="3">
    <source>
        <dbReference type="ARBA" id="ARBA00022468"/>
    </source>
</evidence>
<dbReference type="PROSITE" id="PS50200">
    <property type="entry name" value="RA"/>
    <property type="match status" value="1"/>
</dbReference>
<evidence type="ECO:0000256" key="12">
    <source>
        <dbReference type="ARBA" id="ARBA00023175"/>
    </source>
</evidence>
<feature type="region of interest" description="Disordered" evidence="15">
    <location>
        <begin position="996"/>
        <end position="1097"/>
    </location>
</feature>
<comment type="subcellular location">
    <subcellularLocation>
        <location evidence="1">Cytoplasm</location>
    </subcellularLocation>
</comment>
<evidence type="ECO:0000259" key="19">
    <source>
        <dbReference type="PROSITE" id="PS51456"/>
    </source>
</evidence>
<dbReference type="InterPro" id="IPR002219">
    <property type="entry name" value="PKC_DAG/PE"/>
</dbReference>
<evidence type="ECO:0000256" key="6">
    <source>
        <dbReference type="ARBA" id="ARBA00022741"/>
    </source>
</evidence>
<feature type="compositionally biased region" description="Low complexity" evidence="15">
    <location>
        <begin position="1110"/>
        <end position="1128"/>
    </location>
</feature>
<feature type="compositionally biased region" description="Basic and acidic residues" evidence="15">
    <location>
        <begin position="1038"/>
        <end position="1056"/>
    </location>
</feature>
<dbReference type="SUPFAM" id="SSF57889">
    <property type="entry name" value="Cysteine-rich domain"/>
    <property type="match status" value="1"/>
</dbReference>
<gene>
    <name evidence="20" type="primary">LOC109874786</name>
</gene>
<evidence type="ECO:0000256" key="8">
    <source>
        <dbReference type="ARBA" id="ARBA00022833"/>
    </source>
</evidence>
<dbReference type="Ensembl" id="ENSOKIT00005089377.1">
    <property type="protein sequence ID" value="ENSOKIP00005083723.1"/>
    <property type="gene ID" value="ENSOKIG00005036135.1"/>
</dbReference>
<dbReference type="GO" id="GO:0000146">
    <property type="term" value="F:microfilament motor activity"/>
    <property type="evidence" value="ECO:0007669"/>
    <property type="project" value="InterPro"/>
</dbReference>
<evidence type="ECO:0000256" key="7">
    <source>
        <dbReference type="ARBA" id="ARBA00022771"/>
    </source>
</evidence>
<feature type="binding site" evidence="14">
    <location>
        <begin position="230"/>
        <end position="237"/>
    </location>
    <ligand>
        <name>ATP</name>
        <dbReference type="ChEBI" id="CHEBI:30616"/>
    </ligand>
</feature>